<dbReference type="RefSeq" id="WP_204653649.1">
    <property type="nucleotide sequence ID" value="NZ_JAFBFD010000011.1"/>
</dbReference>
<evidence type="ECO:0000256" key="4">
    <source>
        <dbReference type="ARBA" id="ARBA00012448"/>
    </source>
</evidence>
<keyword evidence="9" id="KW-0133">Cell shape</keyword>
<dbReference type="InterPro" id="IPR015956">
    <property type="entry name" value="Peniciliin-bd_prot_C_sf"/>
</dbReference>
<name>A0ABV9MYV6_9ENTE</name>
<dbReference type="SUPFAM" id="SSF69189">
    <property type="entry name" value="Penicillin-binding protein associated domain"/>
    <property type="match status" value="1"/>
</dbReference>
<reference evidence="17" key="1">
    <citation type="journal article" date="2019" name="Int. J. Syst. Evol. Microbiol.">
        <title>The Global Catalogue of Microorganisms (GCM) 10K type strain sequencing project: providing services to taxonomists for standard genome sequencing and annotation.</title>
        <authorList>
            <consortium name="The Broad Institute Genomics Platform"/>
            <consortium name="The Broad Institute Genome Sequencing Center for Infectious Disease"/>
            <person name="Wu L."/>
            <person name="Ma J."/>
        </authorList>
    </citation>
    <scope>NUCLEOTIDE SEQUENCE [LARGE SCALE GENOMIC DNA]</scope>
    <source>
        <strain evidence="17">CGMCC 1.19032</strain>
    </source>
</reference>
<dbReference type="Proteomes" id="UP001595969">
    <property type="component" value="Unassembled WGS sequence"/>
</dbReference>
<dbReference type="EC" id="3.4.16.4" evidence="4"/>
<dbReference type="InterPro" id="IPR018044">
    <property type="entry name" value="Peptidase_S11"/>
</dbReference>
<dbReference type="Gene3D" id="2.60.410.10">
    <property type="entry name" value="D-Ala-D-Ala carboxypeptidase, C-terminal domain"/>
    <property type="match status" value="1"/>
</dbReference>
<sequence>MKKKQSILLVLFILFSGLLGAIVQADSQAATESFEIQAHAALAIDVDSGKILYAKNADEQVGIASITKIIGLYLVQKAVAQGDLTWQEPVEISLEVAKLSQSPELSNVPLEAGHFYSVKELFDSAAIQSANASMVALAEKIAGSEAAFVDQMKEQLKIWGIQDPFLVNSSGLNNEDLIGDLYPGSSDTDENKLSAKAVAIIARHLIQDYPEYLEVASIPSQVFGESSPNPTTMYNTNWMLPGFLYENQGVVGLKTGTTDFAGACFVSVFEQDGHTFITVILNADQTLADPGARFVETQKLFEYIASNWRFESLALNNESVPKLDSLPVFHGKQGFVSIKTKQTVQIWVPTKTTNNELTYKVALEDALINSRGKLVAPLTEDEIIGTLTLSSSNDLLGYLEPADEQQNAVEVVTTEAVKKTNFFIRIIQSIFQLFEK</sequence>
<keyword evidence="17" id="KW-1185">Reference proteome</keyword>
<dbReference type="InterPro" id="IPR012907">
    <property type="entry name" value="Peptidase_S11_C"/>
</dbReference>
<keyword evidence="7 14" id="KW-0732">Signal</keyword>
<comment type="similarity">
    <text evidence="3 13">Belongs to the peptidase S11 family.</text>
</comment>
<evidence type="ECO:0000256" key="12">
    <source>
        <dbReference type="ARBA" id="ARBA00034000"/>
    </source>
</evidence>
<organism evidence="16 17">
    <name type="scientific">Enterococcus lemanii</name>
    <dbReference type="NCBI Taxonomy" id="1159752"/>
    <lineage>
        <taxon>Bacteria</taxon>
        <taxon>Bacillati</taxon>
        <taxon>Bacillota</taxon>
        <taxon>Bacilli</taxon>
        <taxon>Lactobacillales</taxon>
        <taxon>Enterococcaceae</taxon>
        <taxon>Enterococcus</taxon>
    </lineage>
</organism>
<dbReference type="PANTHER" id="PTHR21581">
    <property type="entry name" value="D-ALANYL-D-ALANINE CARBOXYPEPTIDASE"/>
    <property type="match status" value="1"/>
</dbReference>
<dbReference type="InterPro" id="IPR001967">
    <property type="entry name" value="Peptidase_S11_N"/>
</dbReference>
<proteinExistence type="inferred from homology"/>
<evidence type="ECO:0000256" key="8">
    <source>
        <dbReference type="ARBA" id="ARBA00022801"/>
    </source>
</evidence>
<evidence type="ECO:0000259" key="15">
    <source>
        <dbReference type="SMART" id="SM00936"/>
    </source>
</evidence>
<keyword evidence="5" id="KW-0121">Carboxypeptidase</keyword>
<comment type="catalytic activity">
    <reaction evidence="12">
        <text>Preferential cleavage: (Ac)2-L-Lys-D-Ala-|-D-Ala. Also transpeptidation of peptidyl-alanyl moieties that are N-acyl substituents of D-alanine.</text>
        <dbReference type="EC" id="3.4.16.4"/>
    </reaction>
</comment>
<dbReference type="PRINTS" id="PR00725">
    <property type="entry name" value="DADACBPTASE1"/>
</dbReference>
<gene>
    <name evidence="16" type="ORF">ACFO5I_11230</name>
</gene>
<dbReference type="Gene3D" id="3.40.710.10">
    <property type="entry name" value="DD-peptidase/beta-lactamase superfamily"/>
    <property type="match status" value="1"/>
</dbReference>
<evidence type="ECO:0000256" key="14">
    <source>
        <dbReference type="SAM" id="SignalP"/>
    </source>
</evidence>
<evidence type="ECO:0000256" key="6">
    <source>
        <dbReference type="ARBA" id="ARBA00022670"/>
    </source>
</evidence>
<evidence type="ECO:0000313" key="17">
    <source>
        <dbReference type="Proteomes" id="UP001595969"/>
    </source>
</evidence>
<comment type="caution">
    <text evidence="16">The sequence shown here is derived from an EMBL/GenBank/DDBJ whole genome shotgun (WGS) entry which is preliminary data.</text>
</comment>
<evidence type="ECO:0000256" key="13">
    <source>
        <dbReference type="RuleBase" id="RU004016"/>
    </source>
</evidence>
<feature type="signal peptide" evidence="14">
    <location>
        <begin position="1"/>
        <end position="21"/>
    </location>
</feature>
<keyword evidence="6" id="KW-0645">Protease</keyword>
<evidence type="ECO:0000313" key="16">
    <source>
        <dbReference type="EMBL" id="MFC4720294.1"/>
    </source>
</evidence>
<dbReference type="InterPro" id="IPR037167">
    <property type="entry name" value="Peptidase_S11_C_sf"/>
</dbReference>
<evidence type="ECO:0000256" key="5">
    <source>
        <dbReference type="ARBA" id="ARBA00022645"/>
    </source>
</evidence>
<comment type="pathway">
    <text evidence="2">Cell wall biogenesis; peptidoglycan biosynthesis.</text>
</comment>
<dbReference type="InterPro" id="IPR012338">
    <property type="entry name" value="Beta-lactam/transpept-like"/>
</dbReference>
<evidence type="ECO:0000256" key="9">
    <source>
        <dbReference type="ARBA" id="ARBA00022960"/>
    </source>
</evidence>
<evidence type="ECO:0000256" key="1">
    <source>
        <dbReference type="ARBA" id="ARBA00003217"/>
    </source>
</evidence>
<protein>
    <recommendedName>
        <fullName evidence="4">serine-type D-Ala-D-Ala carboxypeptidase</fullName>
        <ecNumber evidence="4">3.4.16.4</ecNumber>
    </recommendedName>
</protein>
<keyword evidence="11" id="KW-0961">Cell wall biogenesis/degradation</keyword>
<evidence type="ECO:0000256" key="3">
    <source>
        <dbReference type="ARBA" id="ARBA00007164"/>
    </source>
</evidence>
<feature type="chain" id="PRO_5046163656" description="serine-type D-Ala-D-Ala carboxypeptidase" evidence="14">
    <location>
        <begin position="22"/>
        <end position="436"/>
    </location>
</feature>
<comment type="function">
    <text evidence="1">Removes C-terminal D-alanyl residues from sugar-peptide cell wall precursors.</text>
</comment>
<keyword evidence="10" id="KW-0573">Peptidoglycan synthesis</keyword>
<evidence type="ECO:0000256" key="10">
    <source>
        <dbReference type="ARBA" id="ARBA00022984"/>
    </source>
</evidence>
<dbReference type="Pfam" id="PF07943">
    <property type="entry name" value="PBP5_C"/>
    <property type="match status" value="1"/>
</dbReference>
<dbReference type="PANTHER" id="PTHR21581:SF11">
    <property type="entry name" value="D-ALANYL-D-ALANINE CARBOXYPEPTIDASE DACA"/>
    <property type="match status" value="1"/>
</dbReference>
<evidence type="ECO:0000256" key="7">
    <source>
        <dbReference type="ARBA" id="ARBA00022729"/>
    </source>
</evidence>
<accession>A0ABV9MYV6</accession>
<dbReference type="EMBL" id="JBHSGS010000062">
    <property type="protein sequence ID" value="MFC4720294.1"/>
    <property type="molecule type" value="Genomic_DNA"/>
</dbReference>
<feature type="domain" description="Peptidase S11 D-Ala-D-Ala carboxypeptidase A C-terminal" evidence="15">
    <location>
        <begin position="310"/>
        <end position="419"/>
    </location>
</feature>
<dbReference type="SUPFAM" id="SSF56601">
    <property type="entry name" value="beta-lactamase/transpeptidase-like"/>
    <property type="match status" value="1"/>
</dbReference>
<dbReference type="Pfam" id="PF00768">
    <property type="entry name" value="Peptidase_S11"/>
    <property type="match status" value="1"/>
</dbReference>
<evidence type="ECO:0000256" key="2">
    <source>
        <dbReference type="ARBA" id="ARBA00004752"/>
    </source>
</evidence>
<dbReference type="GO" id="GO:0016787">
    <property type="term" value="F:hydrolase activity"/>
    <property type="evidence" value="ECO:0007669"/>
    <property type="project" value="UniProtKB-KW"/>
</dbReference>
<dbReference type="SMART" id="SM00936">
    <property type="entry name" value="PBP5_C"/>
    <property type="match status" value="1"/>
</dbReference>
<evidence type="ECO:0000256" key="11">
    <source>
        <dbReference type="ARBA" id="ARBA00023316"/>
    </source>
</evidence>
<keyword evidence="8 16" id="KW-0378">Hydrolase</keyword>